<reference evidence="1 2" key="1">
    <citation type="journal article" date="2017" name="Antonie Van Leeuwenhoek">
        <title>Phylogenomic resolution of the bacterial genus Pantoea and its relationship with Erwinia and Tatumella.</title>
        <authorList>
            <person name="Palmer M."/>
            <person name="Steenkamp E.T."/>
            <person name="Coetzee M.P."/>
            <person name="Chan W.Y."/>
            <person name="van Zyl E."/>
            <person name="De Maayer P."/>
            <person name="Coutinho T.A."/>
            <person name="Blom J."/>
            <person name="Smits T.H."/>
            <person name="Duffy B."/>
            <person name="Venter S.N."/>
        </authorList>
    </citation>
    <scope>NUCLEOTIDE SEQUENCE [LARGE SCALE GENOMIC DNA]</scope>
    <source>
        <strain evidence="1 2">LMG 2657</strain>
    </source>
</reference>
<evidence type="ECO:0000313" key="1">
    <source>
        <dbReference type="EMBL" id="ORM90111.1"/>
    </source>
</evidence>
<dbReference type="AlphaFoldDB" id="A0A1X1EMH1"/>
<sequence>MSGTRMKTFSGRVERVVHVATVSDVNLMLYGVLFSGEPDWLRICTTEIKHAEKIAFLSPETHVEIRVRNDINIQGTTYSEFNSLS</sequence>
<name>A0A1X1EMH1_PANCY</name>
<dbReference type="Proteomes" id="UP000193749">
    <property type="component" value="Unassembled WGS sequence"/>
</dbReference>
<evidence type="ECO:0000313" key="2">
    <source>
        <dbReference type="Proteomes" id="UP000193749"/>
    </source>
</evidence>
<keyword evidence="2" id="KW-1185">Reference proteome</keyword>
<proteinExistence type="predicted"/>
<protein>
    <submittedName>
        <fullName evidence="1">Uncharacterized protein</fullName>
    </submittedName>
</protein>
<gene>
    <name evidence="1" type="ORF">HA50_26460</name>
</gene>
<comment type="caution">
    <text evidence="1">The sequence shown here is derived from an EMBL/GenBank/DDBJ whole genome shotgun (WGS) entry which is preliminary data.</text>
</comment>
<dbReference type="EMBL" id="MLJI01000002">
    <property type="protein sequence ID" value="ORM90111.1"/>
    <property type="molecule type" value="Genomic_DNA"/>
</dbReference>
<dbReference type="STRING" id="55209.HA50_26460"/>
<organism evidence="1 2">
    <name type="scientific">Pantoea cypripedii</name>
    <name type="common">Pectobacterium cypripedii</name>
    <name type="synonym">Erwinia cypripedii</name>
    <dbReference type="NCBI Taxonomy" id="55209"/>
    <lineage>
        <taxon>Bacteria</taxon>
        <taxon>Pseudomonadati</taxon>
        <taxon>Pseudomonadota</taxon>
        <taxon>Gammaproteobacteria</taxon>
        <taxon>Enterobacterales</taxon>
        <taxon>Erwiniaceae</taxon>
        <taxon>Pantoea</taxon>
    </lineage>
</organism>
<accession>A0A1X1EMH1</accession>